<dbReference type="EMBL" id="KK198753">
    <property type="protein sequence ID" value="KCW89012.1"/>
    <property type="molecule type" value="Genomic_DNA"/>
</dbReference>
<dbReference type="Gramene" id="KCW89012">
    <property type="protein sequence ID" value="KCW89012"/>
    <property type="gene ID" value="EUGRSUZ_A01334"/>
</dbReference>
<dbReference type="FunFam" id="3.80.10.10:FF:000095">
    <property type="entry name" value="LRR receptor-like serine/threonine-protein kinase GSO1"/>
    <property type="match status" value="2"/>
</dbReference>
<dbReference type="InterPro" id="IPR032675">
    <property type="entry name" value="LRR_dom_sf"/>
</dbReference>
<keyword evidence="5" id="KW-0808">Transferase</keyword>
<dbReference type="PROSITE" id="PS50011">
    <property type="entry name" value="PROTEIN_KINASE_DOM"/>
    <property type="match status" value="1"/>
</dbReference>
<gene>
    <name evidence="16" type="ORF">EUGRSUZ_A01334</name>
</gene>
<dbReference type="SUPFAM" id="SSF52058">
    <property type="entry name" value="L domain-like"/>
    <property type="match status" value="2"/>
</dbReference>
<feature type="domain" description="Protein kinase" evidence="15">
    <location>
        <begin position="525"/>
        <end position="787"/>
    </location>
</feature>
<evidence type="ECO:0000256" key="9">
    <source>
        <dbReference type="ARBA" id="ARBA00022777"/>
    </source>
</evidence>
<comment type="catalytic activity">
    <reaction evidence="14">
        <text>L-seryl-[protein] + ATP = O-phospho-L-seryl-[protein] + ADP + H(+)</text>
        <dbReference type="Rhea" id="RHEA:17989"/>
        <dbReference type="Rhea" id="RHEA-COMP:9863"/>
        <dbReference type="Rhea" id="RHEA-COMP:11604"/>
        <dbReference type="ChEBI" id="CHEBI:15378"/>
        <dbReference type="ChEBI" id="CHEBI:29999"/>
        <dbReference type="ChEBI" id="CHEBI:30616"/>
        <dbReference type="ChEBI" id="CHEBI:83421"/>
        <dbReference type="ChEBI" id="CHEBI:456216"/>
        <dbReference type="EC" id="2.7.11.1"/>
    </reaction>
</comment>
<evidence type="ECO:0000313" key="16">
    <source>
        <dbReference type="EMBL" id="KCW89012.1"/>
    </source>
</evidence>
<dbReference type="InterPro" id="IPR001611">
    <property type="entry name" value="Leu-rich_rpt"/>
</dbReference>
<evidence type="ECO:0000256" key="4">
    <source>
        <dbReference type="ARBA" id="ARBA00022614"/>
    </source>
</evidence>
<dbReference type="SUPFAM" id="SSF56112">
    <property type="entry name" value="Protein kinase-like (PK-like)"/>
    <property type="match status" value="1"/>
</dbReference>
<keyword evidence="10" id="KW-0067">ATP-binding</keyword>
<dbReference type="Gene3D" id="3.80.10.10">
    <property type="entry name" value="Ribonuclease Inhibitor"/>
    <property type="match status" value="3"/>
</dbReference>
<accession>A0A059DEM9</accession>
<comment type="catalytic activity">
    <reaction evidence="13">
        <text>L-threonyl-[protein] + ATP = O-phospho-L-threonyl-[protein] + ADP + H(+)</text>
        <dbReference type="Rhea" id="RHEA:46608"/>
        <dbReference type="Rhea" id="RHEA-COMP:11060"/>
        <dbReference type="Rhea" id="RHEA-COMP:11605"/>
        <dbReference type="ChEBI" id="CHEBI:15378"/>
        <dbReference type="ChEBI" id="CHEBI:30013"/>
        <dbReference type="ChEBI" id="CHEBI:30616"/>
        <dbReference type="ChEBI" id="CHEBI:61977"/>
        <dbReference type="ChEBI" id="CHEBI:456216"/>
        <dbReference type="EC" id="2.7.11.1"/>
    </reaction>
</comment>
<dbReference type="OMA" id="EYKAHIS"/>
<name>A0A059DEM9_EUCGR</name>
<keyword evidence="12" id="KW-0472">Membrane</keyword>
<dbReference type="Gene3D" id="1.10.510.10">
    <property type="entry name" value="Transferase(Phosphotransferase) domain 1"/>
    <property type="match status" value="1"/>
</dbReference>
<dbReference type="Pfam" id="PF00560">
    <property type="entry name" value="LRR_1"/>
    <property type="match status" value="5"/>
</dbReference>
<dbReference type="GO" id="GO:0038023">
    <property type="term" value="F:signaling receptor activity"/>
    <property type="evidence" value="ECO:0000318"/>
    <property type="project" value="GO_Central"/>
</dbReference>
<keyword evidence="4" id="KW-0433">Leucine-rich repeat</keyword>
<keyword evidence="8" id="KW-0547">Nucleotide-binding</keyword>
<comment type="subcellular location">
    <subcellularLocation>
        <location evidence="1">Membrane</location>
        <topology evidence="1">Single-pass membrane protein</topology>
    </subcellularLocation>
</comment>
<dbReference type="PROSITE" id="PS51450">
    <property type="entry name" value="LRR"/>
    <property type="match status" value="1"/>
</dbReference>
<dbReference type="InterPro" id="IPR055414">
    <property type="entry name" value="LRR_R13L4/SHOC2-like"/>
</dbReference>
<dbReference type="STRING" id="71139.A0A059DEM9"/>
<keyword evidence="6" id="KW-0812">Transmembrane</keyword>
<dbReference type="InterPro" id="IPR051420">
    <property type="entry name" value="Ser_Thr_Kinases_DiverseReg"/>
</dbReference>
<dbReference type="Gene3D" id="3.30.200.20">
    <property type="entry name" value="Phosphorylase Kinase, domain 1"/>
    <property type="match status" value="2"/>
</dbReference>
<evidence type="ECO:0000256" key="14">
    <source>
        <dbReference type="ARBA" id="ARBA00048679"/>
    </source>
</evidence>
<evidence type="ECO:0000256" key="10">
    <source>
        <dbReference type="ARBA" id="ARBA00022840"/>
    </source>
</evidence>
<dbReference type="EC" id="2.7.11.1" evidence="2"/>
<dbReference type="InParanoid" id="A0A059DEM9"/>
<organism evidence="16">
    <name type="scientific">Eucalyptus grandis</name>
    <name type="common">Flooded gum</name>
    <dbReference type="NCBI Taxonomy" id="71139"/>
    <lineage>
        <taxon>Eukaryota</taxon>
        <taxon>Viridiplantae</taxon>
        <taxon>Streptophyta</taxon>
        <taxon>Embryophyta</taxon>
        <taxon>Tracheophyta</taxon>
        <taxon>Spermatophyta</taxon>
        <taxon>Magnoliopsida</taxon>
        <taxon>eudicotyledons</taxon>
        <taxon>Gunneridae</taxon>
        <taxon>Pentapetalae</taxon>
        <taxon>rosids</taxon>
        <taxon>malvids</taxon>
        <taxon>Myrtales</taxon>
        <taxon>Myrtaceae</taxon>
        <taxon>Myrtoideae</taxon>
        <taxon>Eucalypteae</taxon>
        <taxon>Eucalyptus</taxon>
    </lineage>
</organism>
<evidence type="ECO:0000259" key="15">
    <source>
        <dbReference type="PROSITE" id="PS50011"/>
    </source>
</evidence>
<evidence type="ECO:0000256" key="3">
    <source>
        <dbReference type="ARBA" id="ARBA00022527"/>
    </source>
</evidence>
<dbReference type="PRINTS" id="PR00019">
    <property type="entry name" value="LEURICHRPT"/>
</dbReference>
<dbReference type="GO" id="GO:0004674">
    <property type="term" value="F:protein serine/threonine kinase activity"/>
    <property type="evidence" value="ECO:0007669"/>
    <property type="project" value="UniProtKB-KW"/>
</dbReference>
<feature type="non-terminal residue" evidence="16">
    <location>
        <position position="1"/>
    </location>
</feature>
<evidence type="ECO:0000256" key="5">
    <source>
        <dbReference type="ARBA" id="ARBA00022679"/>
    </source>
</evidence>
<keyword evidence="3" id="KW-0723">Serine/threonine-protein kinase</keyword>
<dbReference type="SMART" id="SM00369">
    <property type="entry name" value="LRR_TYP"/>
    <property type="match status" value="6"/>
</dbReference>
<evidence type="ECO:0000256" key="2">
    <source>
        <dbReference type="ARBA" id="ARBA00012513"/>
    </source>
</evidence>
<keyword evidence="7" id="KW-0677">Repeat</keyword>
<evidence type="ECO:0000256" key="1">
    <source>
        <dbReference type="ARBA" id="ARBA00004167"/>
    </source>
</evidence>
<evidence type="ECO:0000256" key="7">
    <source>
        <dbReference type="ARBA" id="ARBA00022737"/>
    </source>
</evidence>
<proteinExistence type="predicted"/>
<keyword evidence="9" id="KW-0418">Kinase</keyword>
<evidence type="ECO:0000256" key="13">
    <source>
        <dbReference type="ARBA" id="ARBA00047899"/>
    </source>
</evidence>
<dbReference type="GO" id="GO:0009755">
    <property type="term" value="P:hormone-mediated signaling pathway"/>
    <property type="evidence" value="ECO:0000318"/>
    <property type="project" value="GO_Central"/>
</dbReference>
<dbReference type="Pfam" id="PF00069">
    <property type="entry name" value="Pkinase"/>
    <property type="match status" value="1"/>
</dbReference>
<evidence type="ECO:0000256" key="8">
    <source>
        <dbReference type="ARBA" id="ARBA00022741"/>
    </source>
</evidence>
<dbReference type="InterPro" id="IPR003591">
    <property type="entry name" value="Leu-rich_rpt_typical-subtyp"/>
</dbReference>
<dbReference type="PROSITE" id="PS00109">
    <property type="entry name" value="PROTEIN_KINASE_TYR"/>
    <property type="match status" value="1"/>
</dbReference>
<evidence type="ECO:0000256" key="11">
    <source>
        <dbReference type="ARBA" id="ARBA00022989"/>
    </source>
</evidence>
<protein>
    <recommendedName>
        <fullName evidence="2">non-specific serine/threonine protein kinase</fullName>
        <ecNumber evidence="2">2.7.11.1</ecNumber>
    </recommendedName>
</protein>
<dbReference type="PANTHER" id="PTHR48005">
    <property type="entry name" value="LEUCINE RICH REPEAT KINASE 2"/>
    <property type="match status" value="1"/>
</dbReference>
<evidence type="ECO:0000256" key="12">
    <source>
        <dbReference type="ARBA" id="ARBA00023136"/>
    </source>
</evidence>
<dbReference type="InterPro" id="IPR008266">
    <property type="entry name" value="Tyr_kinase_AS"/>
</dbReference>
<reference evidence="16" key="1">
    <citation type="submission" date="2013-07" db="EMBL/GenBank/DDBJ databases">
        <title>The genome of Eucalyptus grandis.</title>
        <authorList>
            <person name="Schmutz J."/>
            <person name="Hayes R."/>
            <person name="Myburg A."/>
            <person name="Tuskan G."/>
            <person name="Grattapaglia D."/>
            <person name="Rokhsar D.S."/>
        </authorList>
    </citation>
    <scope>NUCLEOTIDE SEQUENCE</scope>
    <source>
        <tissue evidence="16">Leaf extractions</tissue>
    </source>
</reference>
<keyword evidence="11" id="KW-1133">Transmembrane helix</keyword>
<evidence type="ECO:0000256" key="6">
    <source>
        <dbReference type="ARBA" id="ARBA00022692"/>
    </source>
</evidence>
<sequence length="807" mass="88581">SWSLTNITHLCNWTGIACNNGESVSEISLPGSRLNGTLDALDFALFPNLTCFNVSHNNLEGPIPSSIGNLFQLRFMDLFRNFFEGPIPRSIGQLRKLEKLDLRLNELTSSIPSELGLCSNLTYLALAENSISGELPLSLSNLVRLSEFGASQNRLSGELLPDFFTNWTKLVSLQLINNLSEQIPPKIGSLTKLNYLYLDNNSLSGFIPTGIGSFKNLLHLDLSSNNLSGQIPPEIGSLTKLNYLYLDNNLLSGTIPLELGNLTLLIDLNLSMNQLYGEVPETISRLTNLRGISLFMNNFSGGIPLYPNLVYVSLSNNQFVGNLSAQWGDCMNLTNLQIDGNKISGRIPSELGKLSQLRELFSLNLSSNHLAGDIPFSLGKLLKLNYLDLSENTLSGNIPSEVGKLSTLQLLQDLSHNSLAGSIPSTLAKLTKLENLNLSHNNFISSIDLSYNKLTGAVPSARIFQQAPESTFIGNLGLRRNTTGLSPWGRSCKSTHHGKKILIGIIWEMLGKFTFSDIAKATNDFSEEYCIGKGGFGSVYKAVLACGQISFENEIRMLTEVRHRNVIKLHGFCSTRGCIFLVYEFAERGSLTKVLYGGTRAVELDWGTRVKIVEGVAHAIAYLHHTCSPPIVHRDITLSNILLELDLEPRLSDFGIARLLNSGSSNWTTMAGSYGYMAPELAMTTRVTNKCDVYSFGIVALEIMMGKHPGDFLTTLSMMQTSTISKNPNLLLKDVLDPRLPPPTCQLAKKVVIIIMAALACMRTGPNSRPTMHFVARELSARTQAYLSEPLGSITISKAIESSEVQF</sequence>
<dbReference type="InterPro" id="IPR000719">
    <property type="entry name" value="Prot_kinase_dom"/>
</dbReference>
<dbReference type="FunFam" id="1.10.510.10:FF:000445">
    <property type="entry name" value="MDIS1-interacting receptor like kinase 2"/>
    <property type="match status" value="1"/>
</dbReference>
<dbReference type="PANTHER" id="PTHR48005:SF44">
    <property type="entry name" value="MDIS1-INTERACTING RECEPTOR LIKE KINASE 2-LIKE ISOFORM X1"/>
    <property type="match status" value="1"/>
</dbReference>
<dbReference type="AlphaFoldDB" id="A0A059DEM9"/>
<dbReference type="Pfam" id="PF23598">
    <property type="entry name" value="LRR_14"/>
    <property type="match status" value="1"/>
</dbReference>
<dbReference type="InterPro" id="IPR011009">
    <property type="entry name" value="Kinase-like_dom_sf"/>
</dbReference>
<dbReference type="GO" id="GO:0005524">
    <property type="term" value="F:ATP binding"/>
    <property type="evidence" value="ECO:0007669"/>
    <property type="project" value="UniProtKB-KW"/>
</dbReference>
<dbReference type="GO" id="GO:0005886">
    <property type="term" value="C:plasma membrane"/>
    <property type="evidence" value="ECO:0000318"/>
    <property type="project" value="GO_Central"/>
</dbReference>